<evidence type="ECO:0000256" key="1">
    <source>
        <dbReference type="SAM" id="MobiDB-lite"/>
    </source>
</evidence>
<name>A0A9N9NS11_9GLOM</name>
<evidence type="ECO:0000313" key="2">
    <source>
        <dbReference type="EMBL" id="CAG8758559.1"/>
    </source>
</evidence>
<sequence>LLALSCFQILSLTSHFIGSILSNGSKSSEVHFSLNNSYIKSEPEGCNNDSDYENHSKSNSQGNNNYSGSKDKELISDMSSYYEKCTSIEQQEYCSSLEALLNKLCAEGKTNINKIIVLLLFIGRSQGIDNEKTSSAYDIDEDLENDNNNIQTGSEEILEPLYEMQQDTVEDLRHINRHESSNSDESQDGGTIQNKQMYVQQDEETPELQAN</sequence>
<feature type="compositionally biased region" description="Polar residues" evidence="1">
    <location>
        <begin position="188"/>
        <end position="199"/>
    </location>
</feature>
<dbReference type="Proteomes" id="UP000789759">
    <property type="component" value="Unassembled WGS sequence"/>
</dbReference>
<feature type="region of interest" description="Disordered" evidence="1">
    <location>
        <begin position="173"/>
        <end position="211"/>
    </location>
</feature>
<accession>A0A9N9NS11</accession>
<feature type="compositionally biased region" description="Acidic residues" evidence="1">
    <location>
        <begin position="201"/>
        <end position="211"/>
    </location>
</feature>
<keyword evidence="3" id="KW-1185">Reference proteome</keyword>
<protein>
    <submittedName>
        <fullName evidence="2">9350_t:CDS:1</fullName>
    </submittedName>
</protein>
<organism evidence="2 3">
    <name type="scientific">Cetraspora pellucida</name>
    <dbReference type="NCBI Taxonomy" id="1433469"/>
    <lineage>
        <taxon>Eukaryota</taxon>
        <taxon>Fungi</taxon>
        <taxon>Fungi incertae sedis</taxon>
        <taxon>Mucoromycota</taxon>
        <taxon>Glomeromycotina</taxon>
        <taxon>Glomeromycetes</taxon>
        <taxon>Diversisporales</taxon>
        <taxon>Gigasporaceae</taxon>
        <taxon>Cetraspora</taxon>
    </lineage>
</organism>
<feature type="region of interest" description="Disordered" evidence="1">
    <location>
        <begin position="45"/>
        <end position="69"/>
    </location>
</feature>
<comment type="caution">
    <text evidence="2">The sequence shown here is derived from an EMBL/GenBank/DDBJ whole genome shotgun (WGS) entry which is preliminary data.</text>
</comment>
<proteinExistence type="predicted"/>
<gene>
    <name evidence="2" type="ORF">CPELLU_LOCUS15158</name>
</gene>
<evidence type="ECO:0000313" key="3">
    <source>
        <dbReference type="Proteomes" id="UP000789759"/>
    </source>
</evidence>
<dbReference type="AlphaFoldDB" id="A0A9N9NS11"/>
<feature type="compositionally biased region" description="Low complexity" evidence="1">
    <location>
        <begin position="57"/>
        <end position="68"/>
    </location>
</feature>
<dbReference type="EMBL" id="CAJVQA010019323">
    <property type="protein sequence ID" value="CAG8758559.1"/>
    <property type="molecule type" value="Genomic_DNA"/>
</dbReference>
<reference evidence="2" key="1">
    <citation type="submission" date="2021-06" db="EMBL/GenBank/DDBJ databases">
        <authorList>
            <person name="Kallberg Y."/>
            <person name="Tangrot J."/>
            <person name="Rosling A."/>
        </authorList>
    </citation>
    <scope>NUCLEOTIDE SEQUENCE</scope>
    <source>
        <strain evidence="2">FL966</strain>
    </source>
</reference>
<feature type="non-terminal residue" evidence="2">
    <location>
        <position position="211"/>
    </location>
</feature>